<dbReference type="InterPro" id="IPR025943">
    <property type="entry name" value="Sigma_54_int_dom_ATP-bd_2"/>
</dbReference>
<dbReference type="InterPro" id="IPR009057">
    <property type="entry name" value="Homeodomain-like_sf"/>
</dbReference>
<accession>L0GQW9</accession>
<keyword evidence="5" id="KW-0804">Transcription</keyword>
<dbReference type="Pfam" id="PF02954">
    <property type="entry name" value="HTH_8"/>
    <property type="match status" value="1"/>
</dbReference>
<name>L0GQW9_9GAMM</name>
<evidence type="ECO:0000256" key="3">
    <source>
        <dbReference type="ARBA" id="ARBA00023015"/>
    </source>
</evidence>
<dbReference type="PROSITE" id="PS50045">
    <property type="entry name" value="SIGMA54_INTERACT_4"/>
    <property type="match status" value="1"/>
</dbReference>
<dbReference type="Pfam" id="PF00158">
    <property type="entry name" value="Sigma54_activat"/>
    <property type="match status" value="1"/>
</dbReference>
<feature type="region of interest" description="Disordered" evidence="6">
    <location>
        <begin position="1"/>
        <end position="24"/>
    </location>
</feature>
<dbReference type="Proteomes" id="UP000010816">
    <property type="component" value="Chromosome"/>
</dbReference>
<evidence type="ECO:0000256" key="5">
    <source>
        <dbReference type="ARBA" id="ARBA00023163"/>
    </source>
</evidence>
<dbReference type="GO" id="GO:0006355">
    <property type="term" value="P:regulation of DNA-templated transcription"/>
    <property type="evidence" value="ECO:0007669"/>
    <property type="project" value="InterPro"/>
</dbReference>
<dbReference type="Pfam" id="PF25601">
    <property type="entry name" value="AAA_lid_14"/>
    <property type="match status" value="1"/>
</dbReference>
<dbReference type="SMART" id="SM00382">
    <property type="entry name" value="AAA"/>
    <property type="match status" value="1"/>
</dbReference>
<keyword evidence="2" id="KW-0067">ATP-binding</keyword>
<evidence type="ECO:0000259" key="7">
    <source>
        <dbReference type="PROSITE" id="PS50045"/>
    </source>
</evidence>
<evidence type="ECO:0000256" key="6">
    <source>
        <dbReference type="SAM" id="MobiDB-lite"/>
    </source>
</evidence>
<dbReference type="GO" id="GO:0005524">
    <property type="term" value="F:ATP binding"/>
    <property type="evidence" value="ECO:0007669"/>
    <property type="project" value="UniProtKB-KW"/>
</dbReference>
<evidence type="ECO:0000313" key="8">
    <source>
        <dbReference type="EMBL" id="AGA89138.1"/>
    </source>
</evidence>
<dbReference type="FunFam" id="3.40.50.300:FF:000006">
    <property type="entry name" value="DNA-binding transcriptional regulator NtrC"/>
    <property type="match status" value="1"/>
</dbReference>
<dbReference type="STRING" id="765912.Thimo_0268"/>
<evidence type="ECO:0000256" key="4">
    <source>
        <dbReference type="ARBA" id="ARBA00023125"/>
    </source>
</evidence>
<dbReference type="PROSITE" id="PS00688">
    <property type="entry name" value="SIGMA54_INTERACT_3"/>
    <property type="match status" value="1"/>
</dbReference>
<dbReference type="eggNOG" id="COG2204">
    <property type="taxonomic scope" value="Bacteria"/>
</dbReference>
<gene>
    <name evidence="8" type="ORF">Thimo_0268</name>
</gene>
<keyword evidence="1" id="KW-0547">Nucleotide-binding</keyword>
<dbReference type="Gene3D" id="3.40.50.300">
    <property type="entry name" value="P-loop containing nucleotide triphosphate hydrolases"/>
    <property type="match status" value="1"/>
</dbReference>
<dbReference type="Gene3D" id="1.10.10.60">
    <property type="entry name" value="Homeodomain-like"/>
    <property type="match status" value="1"/>
</dbReference>
<evidence type="ECO:0000256" key="2">
    <source>
        <dbReference type="ARBA" id="ARBA00022840"/>
    </source>
</evidence>
<protein>
    <submittedName>
        <fullName evidence="8">Response regulator with CheY-like receiver, AAA-type ATPase, and DNA-binding domains</fullName>
    </submittedName>
</protein>
<dbReference type="CDD" id="cd00009">
    <property type="entry name" value="AAA"/>
    <property type="match status" value="1"/>
</dbReference>
<keyword evidence="3" id="KW-0805">Transcription regulation</keyword>
<dbReference type="InterPro" id="IPR025944">
    <property type="entry name" value="Sigma_54_int_dom_CS"/>
</dbReference>
<feature type="compositionally biased region" description="Basic and acidic residues" evidence="6">
    <location>
        <begin position="10"/>
        <end position="21"/>
    </location>
</feature>
<dbReference type="PATRIC" id="fig|765912.4.peg.267"/>
<sequence length="365" mass="39738">MTEPAVVALDRSRPSREEARADLSGGSGELVYADPRTREVIELAGRVARTDASVMISGESGTGKEIFARYIHGHSARARGPFVAVNCAAIPGSMLEATLFGYERGAFTGAYQTHHGKFEQAQGGTLLLDEITEMDLELQAKLLRVLQEREIERLGGCRTIALDVRILATTNRDLAAEVAAGAFRLDLYYRLNVFPLKIPRLGDRPADVLPLALARARVHTPRGRATPYFTRSAEQKLLAHDWPGNVRELDNVIQRALILCGEGWIDAPEICIEPAIVSSRLDPRHQGIAPAGAVVAPPALNKDLRTRERDLIVDALQATNGNRGAAARRLGVSPRTLRYRIARLRRLGVSLPVILKGAEGSGESL</sequence>
<dbReference type="SUPFAM" id="SSF46689">
    <property type="entry name" value="Homeodomain-like"/>
    <property type="match status" value="1"/>
</dbReference>
<dbReference type="InterPro" id="IPR027417">
    <property type="entry name" value="P-loop_NTPase"/>
</dbReference>
<dbReference type="SUPFAM" id="SSF52540">
    <property type="entry name" value="P-loop containing nucleoside triphosphate hydrolases"/>
    <property type="match status" value="1"/>
</dbReference>
<feature type="domain" description="Sigma-54 factor interaction" evidence="7">
    <location>
        <begin position="30"/>
        <end position="258"/>
    </location>
</feature>
<dbReference type="PANTHER" id="PTHR32071">
    <property type="entry name" value="TRANSCRIPTIONAL REGULATORY PROTEIN"/>
    <property type="match status" value="1"/>
</dbReference>
<dbReference type="EMBL" id="CP003051">
    <property type="protein sequence ID" value="AGA89138.1"/>
    <property type="molecule type" value="Genomic_DNA"/>
</dbReference>
<dbReference type="InterPro" id="IPR058031">
    <property type="entry name" value="AAA_lid_NorR"/>
</dbReference>
<dbReference type="OrthoDB" id="9804019at2"/>
<dbReference type="Gene3D" id="1.10.8.60">
    <property type="match status" value="1"/>
</dbReference>
<dbReference type="PANTHER" id="PTHR32071:SF21">
    <property type="entry name" value="TRANSCRIPTIONAL REGULATORY PROTEIN FLGR"/>
    <property type="match status" value="1"/>
</dbReference>
<dbReference type="HOGENOM" id="CLU_000445_0_7_6"/>
<dbReference type="PRINTS" id="PR01590">
    <property type="entry name" value="HTHFIS"/>
</dbReference>
<keyword evidence="4 8" id="KW-0238">DNA-binding</keyword>
<dbReference type="GO" id="GO:0043565">
    <property type="term" value="F:sequence-specific DNA binding"/>
    <property type="evidence" value="ECO:0007669"/>
    <property type="project" value="InterPro"/>
</dbReference>
<dbReference type="AlphaFoldDB" id="L0GQW9"/>
<dbReference type="PROSITE" id="PS00675">
    <property type="entry name" value="SIGMA54_INTERACT_1"/>
    <property type="match status" value="1"/>
</dbReference>
<organism evidence="8 9">
    <name type="scientific">Thioflavicoccus mobilis 8321</name>
    <dbReference type="NCBI Taxonomy" id="765912"/>
    <lineage>
        <taxon>Bacteria</taxon>
        <taxon>Pseudomonadati</taxon>
        <taxon>Pseudomonadota</taxon>
        <taxon>Gammaproteobacteria</taxon>
        <taxon>Chromatiales</taxon>
        <taxon>Chromatiaceae</taxon>
        <taxon>Thioflavicoccus</taxon>
    </lineage>
</organism>
<dbReference type="InterPro" id="IPR002078">
    <property type="entry name" value="Sigma_54_int"/>
</dbReference>
<proteinExistence type="predicted"/>
<dbReference type="KEGG" id="tmb:Thimo_0268"/>
<evidence type="ECO:0000256" key="1">
    <source>
        <dbReference type="ARBA" id="ARBA00022741"/>
    </source>
</evidence>
<dbReference type="PROSITE" id="PS00676">
    <property type="entry name" value="SIGMA54_INTERACT_2"/>
    <property type="match status" value="1"/>
</dbReference>
<keyword evidence="9" id="KW-1185">Reference proteome</keyword>
<dbReference type="InterPro" id="IPR002197">
    <property type="entry name" value="HTH_Fis"/>
</dbReference>
<reference evidence="8 9" key="1">
    <citation type="submission" date="2011-09" db="EMBL/GenBank/DDBJ databases">
        <title>Complete sequence of chromosome of Thioflavicoccus mobilis 8321.</title>
        <authorList>
            <consortium name="US DOE Joint Genome Institute"/>
            <person name="Lucas S."/>
            <person name="Han J."/>
            <person name="Lapidus A."/>
            <person name="Cheng J.-F."/>
            <person name="Goodwin L."/>
            <person name="Pitluck S."/>
            <person name="Peters L."/>
            <person name="Ovchinnikova G."/>
            <person name="Lu M."/>
            <person name="Detter J.C."/>
            <person name="Han C."/>
            <person name="Tapia R."/>
            <person name="Land M."/>
            <person name="Hauser L."/>
            <person name="Kyrpides N."/>
            <person name="Ivanova N."/>
            <person name="Pagani I."/>
            <person name="Vogl K."/>
            <person name="Liu Z."/>
            <person name="Imhoff J."/>
            <person name="Thiel V."/>
            <person name="Frigaard N.-U."/>
            <person name="Bryant D."/>
            <person name="Woyke T."/>
        </authorList>
    </citation>
    <scope>NUCLEOTIDE SEQUENCE [LARGE SCALE GENOMIC DNA]</scope>
    <source>
        <strain evidence="8 9">8321</strain>
    </source>
</reference>
<dbReference type="InterPro" id="IPR003593">
    <property type="entry name" value="AAA+_ATPase"/>
</dbReference>
<dbReference type="RefSeq" id="WP_015279288.1">
    <property type="nucleotide sequence ID" value="NC_019940.1"/>
</dbReference>
<dbReference type="InterPro" id="IPR025662">
    <property type="entry name" value="Sigma_54_int_dom_ATP-bd_1"/>
</dbReference>
<evidence type="ECO:0000313" key="9">
    <source>
        <dbReference type="Proteomes" id="UP000010816"/>
    </source>
</evidence>